<gene>
    <name evidence="1" type="ORF">PoB_001724300</name>
</gene>
<reference evidence="1 2" key="1">
    <citation type="journal article" date="2021" name="Elife">
        <title>Chloroplast acquisition without the gene transfer in kleptoplastic sea slugs, Plakobranchus ocellatus.</title>
        <authorList>
            <person name="Maeda T."/>
            <person name="Takahashi S."/>
            <person name="Yoshida T."/>
            <person name="Shimamura S."/>
            <person name="Takaki Y."/>
            <person name="Nagai Y."/>
            <person name="Toyoda A."/>
            <person name="Suzuki Y."/>
            <person name="Arimoto A."/>
            <person name="Ishii H."/>
            <person name="Satoh N."/>
            <person name="Nishiyama T."/>
            <person name="Hasebe M."/>
            <person name="Maruyama T."/>
            <person name="Minagawa J."/>
            <person name="Obokata J."/>
            <person name="Shigenobu S."/>
        </authorList>
    </citation>
    <scope>NUCLEOTIDE SEQUENCE [LARGE SCALE GENOMIC DNA]</scope>
</reference>
<protein>
    <submittedName>
        <fullName evidence="1">Uncharacterized protein</fullName>
    </submittedName>
</protein>
<organism evidence="1 2">
    <name type="scientific">Plakobranchus ocellatus</name>
    <dbReference type="NCBI Taxonomy" id="259542"/>
    <lineage>
        <taxon>Eukaryota</taxon>
        <taxon>Metazoa</taxon>
        <taxon>Spiralia</taxon>
        <taxon>Lophotrochozoa</taxon>
        <taxon>Mollusca</taxon>
        <taxon>Gastropoda</taxon>
        <taxon>Heterobranchia</taxon>
        <taxon>Euthyneura</taxon>
        <taxon>Panpulmonata</taxon>
        <taxon>Sacoglossa</taxon>
        <taxon>Placobranchoidea</taxon>
        <taxon>Plakobranchidae</taxon>
        <taxon>Plakobranchus</taxon>
    </lineage>
</organism>
<evidence type="ECO:0000313" key="2">
    <source>
        <dbReference type="Proteomes" id="UP000735302"/>
    </source>
</evidence>
<proteinExistence type="predicted"/>
<comment type="caution">
    <text evidence="1">The sequence shown here is derived from an EMBL/GenBank/DDBJ whole genome shotgun (WGS) entry which is preliminary data.</text>
</comment>
<name>A0AAV3Z7N9_9GAST</name>
<evidence type="ECO:0000313" key="1">
    <source>
        <dbReference type="EMBL" id="GFN90737.1"/>
    </source>
</evidence>
<dbReference type="Proteomes" id="UP000735302">
    <property type="component" value="Unassembled WGS sequence"/>
</dbReference>
<accession>A0AAV3Z7N9</accession>
<dbReference type="AlphaFoldDB" id="A0AAV3Z7N9"/>
<keyword evidence="2" id="KW-1185">Reference proteome</keyword>
<dbReference type="EMBL" id="BLXT01002056">
    <property type="protein sequence ID" value="GFN90737.1"/>
    <property type="molecule type" value="Genomic_DNA"/>
</dbReference>
<sequence length="118" mass="13413">MLQTIVAVQEDCLIFRTPPSPKGSLHTHHCLSFMEGRGRRVNISLDALPQDKVPSTDRNNSVKDNHVQQVAASRHPVSGCEITIKSDNESTLIILEYYLKKQQQKVLEARTEWPNHKI</sequence>